<keyword evidence="7" id="KW-1006">Bacterial flagellum protein export</keyword>
<feature type="transmembrane region" description="Helical" evidence="7">
    <location>
        <begin position="39"/>
        <end position="58"/>
    </location>
</feature>
<dbReference type="Gene3D" id="3.40.50.12790">
    <property type="entry name" value="FHIPEP family, domain 4"/>
    <property type="match status" value="1"/>
</dbReference>
<dbReference type="InterPro" id="IPR042194">
    <property type="entry name" value="FHIPEP_1"/>
</dbReference>
<dbReference type="InterPro" id="IPR025505">
    <property type="entry name" value="FHIPEP_CS"/>
</dbReference>
<feature type="transmembrane region" description="Helical" evidence="7">
    <location>
        <begin position="239"/>
        <end position="260"/>
    </location>
</feature>
<evidence type="ECO:0000313" key="8">
    <source>
        <dbReference type="EMBL" id="MBB4660981.1"/>
    </source>
</evidence>
<dbReference type="Gene3D" id="3.40.30.60">
    <property type="entry name" value="FHIPEP family, domain 1"/>
    <property type="match status" value="1"/>
</dbReference>
<comment type="subcellular location">
    <subcellularLocation>
        <location evidence="1 7">Cell membrane</location>
        <topology evidence="1 7">Multi-pass membrane protein</topology>
    </subcellularLocation>
</comment>
<evidence type="ECO:0000256" key="5">
    <source>
        <dbReference type="ARBA" id="ARBA00022989"/>
    </source>
</evidence>
<dbReference type="PRINTS" id="PR00949">
    <property type="entry name" value="TYPE3IMAPROT"/>
</dbReference>
<dbReference type="Proteomes" id="UP000585272">
    <property type="component" value="Unassembled WGS sequence"/>
</dbReference>
<dbReference type="GO" id="GO:0044780">
    <property type="term" value="P:bacterial-type flagellum assembly"/>
    <property type="evidence" value="ECO:0007669"/>
    <property type="project" value="InterPro"/>
</dbReference>
<keyword evidence="8" id="KW-0282">Flagellum</keyword>
<dbReference type="PIRSF" id="PIRSF005419">
    <property type="entry name" value="FlhA"/>
    <property type="match status" value="1"/>
</dbReference>
<dbReference type="PROSITE" id="PS00994">
    <property type="entry name" value="FHIPEP"/>
    <property type="match status" value="1"/>
</dbReference>
<dbReference type="AlphaFoldDB" id="A0A840I9Q8"/>
<accession>A0A840I9Q8</accession>
<dbReference type="InterPro" id="IPR042196">
    <property type="entry name" value="FHIPEP_4"/>
</dbReference>
<dbReference type="RefSeq" id="WP_183338752.1">
    <property type="nucleotide sequence ID" value="NZ_JACHNU010000001.1"/>
</dbReference>
<keyword evidence="3 7" id="KW-1003">Cell membrane</keyword>
<dbReference type="InterPro" id="IPR006301">
    <property type="entry name" value="FlhA"/>
</dbReference>
<evidence type="ECO:0000256" key="4">
    <source>
        <dbReference type="ARBA" id="ARBA00022692"/>
    </source>
</evidence>
<organism evidence="8 9">
    <name type="scientific">Conexibacter arvalis</name>
    <dbReference type="NCBI Taxonomy" id="912552"/>
    <lineage>
        <taxon>Bacteria</taxon>
        <taxon>Bacillati</taxon>
        <taxon>Actinomycetota</taxon>
        <taxon>Thermoleophilia</taxon>
        <taxon>Solirubrobacterales</taxon>
        <taxon>Conexibacteraceae</taxon>
        <taxon>Conexibacter</taxon>
    </lineage>
</organism>
<evidence type="ECO:0000256" key="1">
    <source>
        <dbReference type="ARBA" id="ARBA00004651"/>
    </source>
</evidence>
<dbReference type="Pfam" id="PF00771">
    <property type="entry name" value="FHIPEP"/>
    <property type="match status" value="1"/>
</dbReference>
<dbReference type="InterPro" id="IPR001712">
    <property type="entry name" value="T3SS_FHIPEP"/>
</dbReference>
<feature type="transmembrane region" description="Helical" evidence="7">
    <location>
        <begin position="281"/>
        <end position="313"/>
    </location>
</feature>
<keyword evidence="7" id="KW-1005">Bacterial flagellum biogenesis</keyword>
<keyword evidence="7" id="KW-0813">Transport</keyword>
<keyword evidence="4 7" id="KW-0812">Transmembrane</keyword>
<name>A0A840I9Q8_9ACTN</name>
<dbReference type="NCBIfam" id="TIGR01398">
    <property type="entry name" value="FlhA"/>
    <property type="match status" value="1"/>
</dbReference>
<evidence type="ECO:0000256" key="6">
    <source>
        <dbReference type="ARBA" id="ARBA00023136"/>
    </source>
</evidence>
<feature type="transmembrane region" description="Helical" evidence="7">
    <location>
        <begin position="70"/>
        <end position="90"/>
    </location>
</feature>
<feature type="transmembrane region" description="Helical" evidence="7">
    <location>
        <begin position="197"/>
        <end position="219"/>
    </location>
</feature>
<dbReference type="Gene3D" id="1.10.8.540">
    <property type="entry name" value="FHIPEP family, domain 3"/>
    <property type="match status" value="1"/>
</dbReference>
<reference evidence="8 9" key="1">
    <citation type="submission" date="2020-08" db="EMBL/GenBank/DDBJ databases">
        <title>Genomic Encyclopedia of Archaeal and Bacterial Type Strains, Phase II (KMG-II): from individual species to whole genera.</title>
        <authorList>
            <person name="Goeker M."/>
        </authorList>
    </citation>
    <scope>NUCLEOTIDE SEQUENCE [LARGE SCALE GENOMIC DNA]</scope>
    <source>
        <strain evidence="8 9">DSM 23288</strain>
    </source>
</reference>
<dbReference type="GO" id="GO:0005886">
    <property type="term" value="C:plasma membrane"/>
    <property type="evidence" value="ECO:0007669"/>
    <property type="project" value="UniProtKB-SubCell"/>
</dbReference>
<keyword evidence="7" id="KW-0653">Protein transport</keyword>
<keyword evidence="8" id="KW-0969">Cilium</keyword>
<keyword evidence="9" id="KW-1185">Reference proteome</keyword>
<dbReference type="PANTHER" id="PTHR30161:SF1">
    <property type="entry name" value="FLAGELLAR BIOSYNTHESIS PROTEIN FLHA-RELATED"/>
    <property type="match status" value="1"/>
</dbReference>
<dbReference type="EMBL" id="JACHNU010000001">
    <property type="protein sequence ID" value="MBB4660981.1"/>
    <property type="molecule type" value="Genomic_DNA"/>
</dbReference>
<evidence type="ECO:0000256" key="7">
    <source>
        <dbReference type="RuleBase" id="RU364093"/>
    </source>
</evidence>
<comment type="similarity">
    <text evidence="2 7">Belongs to the FHIPEP (flagella/HR/invasion proteins export pore) family.</text>
</comment>
<gene>
    <name evidence="7" type="primary">flhA</name>
    <name evidence="8" type="ORF">BDZ31_000554</name>
</gene>
<evidence type="ECO:0000256" key="3">
    <source>
        <dbReference type="ARBA" id="ARBA00022475"/>
    </source>
</evidence>
<dbReference type="GO" id="GO:0009306">
    <property type="term" value="P:protein secretion"/>
    <property type="evidence" value="ECO:0007669"/>
    <property type="project" value="InterPro"/>
</dbReference>
<dbReference type="InterPro" id="IPR042193">
    <property type="entry name" value="FHIPEP_3"/>
</dbReference>
<evidence type="ECO:0000313" key="9">
    <source>
        <dbReference type="Proteomes" id="UP000585272"/>
    </source>
</evidence>
<feature type="transmembrane region" description="Helical" evidence="7">
    <location>
        <begin position="110"/>
        <end position="129"/>
    </location>
</feature>
<feature type="transmembrane region" description="Helical" evidence="7">
    <location>
        <begin position="15"/>
        <end position="33"/>
    </location>
</feature>
<dbReference type="PANTHER" id="PTHR30161">
    <property type="entry name" value="FLAGELLAR EXPORT PROTEIN, MEMBRANE FLHA SUBUNIT-RELATED"/>
    <property type="match status" value="1"/>
</dbReference>
<proteinExistence type="inferred from homology"/>
<keyword evidence="5 7" id="KW-1133">Transmembrane helix</keyword>
<comment type="caution">
    <text evidence="8">The sequence shown here is derived from an EMBL/GenBank/DDBJ whole genome shotgun (WGS) entry which is preliminary data.</text>
</comment>
<comment type="function">
    <text evidence="7">Required for formation of the rod structure of the flagellar apparatus. Together with FliI and FliH, may constitute the export apparatus of flagellin.</text>
</comment>
<keyword evidence="8" id="KW-0966">Cell projection</keyword>
<keyword evidence="6 7" id="KW-0472">Membrane</keyword>
<evidence type="ECO:0000256" key="2">
    <source>
        <dbReference type="ARBA" id="ARBA00008835"/>
    </source>
</evidence>
<sequence length="692" mass="73683">MNSPVLKKLLGQTDLLAALGVVLIVVMLVVPLPPLLLDFFITLNISAGIAIVVATLYLRRALDFSSFPSLLLLTTMFRLAINVSVTRLILTTGDAGHVIRAFGEFVVGGNVIVGLVIFFILVVIQFIVVTNGAGRVAEVGARFTLDAMPGKQMAIDADLNAGLITDEEARARRAEIAKEADFYGSMDGASKFVRGDAIAAIVIVVINLIGGLAVGMMQMDMPFNEAIQHFSLLTVGDGLAAQIPALLISVATGILVTRAASDRDLGSDVAQQILKQRKAPLVAGGAILAFALVPGLPKLPFVVIGGALLFIGWTLRRQEAAEAEEEEKKALADAEGSAVAQPRDAALEALPIDPLELAIGFGLVRLVDQGNGGTLLSRVSVIRRQIATELGMVIPPVRIHDELGLDSHEYVLKVRGTEVARGRIMAGHQLAMDPGDAVGQLQGVPTTEPAFGLPATWVAESQRAEAEALGYTVVDGESVIVTHLTETIRSHAAELLTRQDVRALLEQLKETNQAVVDEVVPDMLTLGEIQRVLQGLLAEGVSIRDLGTIVEAVGDKARLTRDTSLLAEYARQALGRTITAPHVDAEQRLRAIALDPAIEQEVAAAITQTSDGEFLAMDPTRAQALVGALRTQVEHAVARGSRPVLLCSARVRRHMRRLVEQAIPHLAVCSYNEIAPGITVETIGVIEHELAS</sequence>
<protein>
    <recommendedName>
        <fullName evidence="7">Flagellar biosynthesis protein FlhA</fullName>
    </recommendedName>
</protein>